<dbReference type="Pfam" id="PF01223">
    <property type="entry name" value="Endonuclease_NS"/>
    <property type="match status" value="1"/>
</dbReference>
<gene>
    <name evidence="10" type="primary">LOC108046783</name>
    <name evidence="8" type="synonym">108046783</name>
</gene>
<comment type="similarity">
    <text evidence="1">Belongs to the DNA/RNA non-specific endonuclease family.</text>
</comment>
<reference evidence="8" key="3">
    <citation type="submission" date="2025-05" db="UniProtKB">
        <authorList>
            <consortium name="EnsemblMetazoa"/>
        </authorList>
    </citation>
    <scope>IDENTIFICATION</scope>
</reference>
<evidence type="ECO:0000313" key="9">
    <source>
        <dbReference type="Proteomes" id="UP001652680"/>
    </source>
</evidence>
<keyword evidence="9" id="KW-1185">Reference proteome</keyword>
<dbReference type="OrthoDB" id="8194122at2759"/>
<evidence type="ECO:0000256" key="1">
    <source>
        <dbReference type="ARBA" id="ARBA00010052"/>
    </source>
</evidence>
<evidence type="ECO:0000256" key="5">
    <source>
        <dbReference type="PIRSR" id="PIRSR640255-2"/>
    </source>
</evidence>
<proteinExistence type="inferred from homology"/>
<evidence type="ECO:0000256" key="2">
    <source>
        <dbReference type="ARBA" id="ARBA00022722"/>
    </source>
</evidence>
<dbReference type="PANTHER" id="PTHR13966:SF17">
    <property type="entry name" value="ENDONUCLEASE-RELATED"/>
    <property type="match status" value="1"/>
</dbReference>
<dbReference type="InterPro" id="IPR001604">
    <property type="entry name" value="Endo_G_ENPP1-like_dom"/>
</dbReference>
<accession>A0A6P4EVB8</accession>
<dbReference type="GO" id="GO:0005634">
    <property type="term" value="C:nucleus"/>
    <property type="evidence" value="ECO:0007669"/>
    <property type="project" value="TreeGrafter"/>
</dbReference>
<dbReference type="GO" id="GO:0004521">
    <property type="term" value="F:RNA endonuclease activity"/>
    <property type="evidence" value="ECO:0007669"/>
    <property type="project" value="TreeGrafter"/>
</dbReference>
<dbReference type="InterPro" id="IPR044929">
    <property type="entry name" value="DNA/RNA_non-sp_Endonuclease_sf"/>
</dbReference>
<evidence type="ECO:0000313" key="8">
    <source>
        <dbReference type="EnsemblMetazoa" id="XP_016982150.1"/>
    </source>
</evidence>
<evidence type="ECO:0000313" key="10">
    <source>
        <dbReference type="RefSeq" id="XP_016982150.1"/>
    </source>
</evidence>
<dbReference type="GO" id="GO:0003676">
    <property type="term" value="F:nucleic acid binding"/>
    <property type="evidence" value="ECO:0007669"/>
    <property type="project" value="InterPro"/>
</dbReference>
<feature type="binding site" evidence="5">
    <location>
        <position position="235"/>
    </location>
    <ligand>
        <name>Mg(2+)</name>
        <dbReference type="ChEBI" id="CHEBI:18420"/>
        <note>catalytic</note>
    </ligand>
</feature>
<dbReference type="SUPFAM" id="SSF54060">
    <property type="entry name" value="His-Me finger endonucleases"/>
    <property type="match status" value="1"/>
</dbReference>
<keyword evidence="3" id="KW-0378">Hydrolase</keyword>
<keyword evidence="2" id="KW-0540">Nuclease</keyword>
<dbReference type="GO" id="GO:0000014">
    <property type="term" value="F:single-stranded DNA endodeoxyribonuclease activity"/>
    <property type="evidence" value="ECO:0007669"/>
    <property type="project" value="TreeGrafter"/>
</dbReference>
<protein>
    <submittedName>
        <fullName evidence="10">Uncharacterized protein LOC108046783</fullName>
    </submittedName>
</protein>
<feature type="signal peptide" evidence="6">
    <location>
        <begin position="1"/>
        <end position="17"/>
    </location>
</feature>
<name>A0A6P4EVB8_DRORH</name>
<dbReference type="InterPro" id="IPR040255">
    <property type="entry name" value="Non-specific_endonuclease"/>
</dbReference>
<reference evidence="10" key="2">
    <citation type="submission" date="2025-04" db="UniProtKB">
        <authorList>
            <consortium name="RefSeq"/>
        </authorList>
    </citation>
    <scope>IDENTIFICATION</scope>
</reference>
<feature type="active site" description="Proton acceptor" evidence="4">
    <location>
        <position position="205"/>
    </location>
</feature>
<keyword evidence="5" id="KW-0479">Metal-binding</keyword>
<dbReference type="Gene3D" id="3.40.570.10">
    <property type="entry name" value="Extracellular Endonuclease, subunit A"/>
    <property type="match status" value="1"/>
</dbReference>
<dbReference type="Proteomes" id="UP001652680">
    <property type="component" value="Unassembled WGS sequence"/>
</dbReference>
<dbReference type="EnsemblMetazoa" id="XM_017126661.2">
    <property type="protein sequence ID" value="XP_016982150.1"/>
    <property type="gene ID" value="LOC108046783"/>
</dbReference>
<feature type="domain" description="DNA/RNA non-specific endonuclease/pyrophosphatase/phosphodiesterase" evidence="7">
    <location>
        <begin position="123"/>
        <end position="355"/>
    </location>
</feature>
<dbReference type="GO" id="GO:0005743">
    <property type="term" value="C:mitochondrial inner membrane"/>
    <property type="evidence" value="ECO:0007669"/>
    <property type="project" value="TreeGrafter"/>
</dbReference>
<feature type="chain" id="PRO_5028309635" evidence="6">
    <location>
        <begin position="18"/>
        <end position="357"/>
    </location>
</feature>
<evidence type="ECO:0000259" key="7">
    <source>
        <dbReference type="SMART" id="SM00892"/>
    </source>
</evidence>
<dbReference type="SMART" id="SM00892">
    <property type="entry name" value="Endonuclease_NS"/>
    <property type="match status" value="1"/>
</dbReference>
<organism evidence="10">
    <name type="scientific">Drosophila rhopaloa</name>
    <name type="common">Fruit fly</name>
    <dbReference type="NCBI Taxonomy" id="1041015"/>
    <lineage>
        <taxon>Eukaryota</taxon>
        <taxon>Metazoa</taxon>
        <taxon>Ecdysozoa</taxon>
        <taxon>Arthropoda</taxon>
        <taxon>Hexapoda</taxon>
        <taxon>Insecta</taxon>
        <taxon>Pterygota</taxon>
        <taxon>Neoptera</taxon>
        <taxon>Endopterygota</taxon>
        <taxon>Diptera</taxon>
        <taxon>Brachycera</taxon>
        <taxon>Muscomorpha</taxon>
        <taxon>Ephydroidea</taxon>
        <taxon>Drosophilidae</taxon>
        <taxon>Drosophila</taxon>
        <taxon>Sophophora</taxon>
    </lineage>
</organism>
<dbReference type="PANTHER" id="PTHR13966">
    <property type="entry name" value="ENDONUCLEASE RELATED"/>
    <property type="match status" value="1"/>
</dbReference>
<evidence type="ECO:0000256" key="4">
    <source>
        <dbReference type="PIRSR" id="PIRSR640255-1"/>
    </source>
</evidence>
<dbReference type="GO" id="GO:0006309">
    <property type="term" value="P:apoptotic DNA fragmentation"/>
    <property type="evidence" value="ECO:0007669"/>
    <property type="project" value="TreeGrafter"/>
</dbReference>
<evidence type="ECO:0000256" key="6">
    <source>
        <dbReference type="SAM" id="SignalP"/>
    </source>
</evidence>
<sequence length="357" mass="39556">MLRILLPLLALCALANAQCRFSRQQVEQTTRIFMQRAANGQLSLKRTASSSVGEVLQMFCTPQDIVATTCRPGQTRPNRPPAFQPALPMTCRAPPAALTTPVQDRNCPATMFRVGYNAGNNQFLELYRACFDTRAVKAIFVEHRVYAKPFYAARPCVQFSSDGVISGADEASYTTRNIYGTFRRLFGNQQNYIPNNRDTVINRGHLAASADFFFGDQMCATFKYVNAVPQFKSINDGNWEAIERWVRNSVTGNAFVNVRTGARDVLSLPSPPGLPSGSGPKNVFLSNNKNPVPMWMYKIVRNANNQPTVAFLTLNNIFARQRPGAPNFCQPVNCPVNLANTAQAGFTFCCNPASFRP</sequence>
<evidence type="ECO:0000256" key="3">
    <source>
        <dbReference type="ARBA" id="ARBA00022759"/>
    </source>
</evidence>
<reference evidence="9" key="1">
    <citation type="journal article" date="2021" name="Elife">
        <title>Highly contiguous assemblies of 101 drosophilid genomes.</title>
        <authorList>
            <person name="Kim B.Y."/>
            <person name="Wang J.R."/>
            <person name="Miller D.E."/>
            <person name="Barmina O."/>
            <person name="Delaney E."/>
            <person name="Thompson A."/>
            <person name="Comeault A.A."/>
            <person name="Peede D."/>
            <person name="D'Agostino E.R."/>
            <person name="Pelaez J."/>
            <person name="Aguilar J.M."/>
            <person name="Haji D."/>
            <person name="Matsunaga T."/>
            <person name="Armstrong E.E."/>
            <person name="Zych M."/>
            <person name="Ogawa Y."/>
            <person name="Stamenkovic-Radak M."/>
            <person name="Jelic M."/>
            <person name="Veselinovic M.S."/>
            <person name="Tanaskovic M."/>
            <person name="Eric P."/>
            <person name="Gao J.J."/>
            <person name="Katoh T.K."/>
            <person name="Toda M.J."/>
            <person name="Watabe H."/>
            <person name="Watada M."/>
            <person name="Davis J.S."/>
            <person name="Moyle L.C."/>
            <person name="Manoli G."/>
            <person name="Bertolini E."/>
            <person name="Kostal V."/>
            <person name="Hawley R.S."/>
            <person name="Takahashi A."/>
            <person name="Jones C.D."/>
            <person name="Price D.K."/>
            <person name="Whiteman N."/>
            <person name="Kopp A."/>
            <person name="Matute D.R."/>
            <person name="Petrov D.A."/>
        </authorList>
    </citation>
    <scope>NUCLEOTIDE SEQUENCE [LARGE SCALE GENOMIC DNA]</scope>
</reference>
<dbReference type="GeneID" id="108046783"/>
<dbReference type="GO" id="GO:0046872">
    <property type="term" value="F:metal ion binding"/>
    <property type="evidence" value="ECO:0007669"/>
    <property type="project" value="UniProtKB-KW"/>
</dbReference>
<dbReference type="RefSeq" id="XP_016982150.1">
    <property type="nucleotide sequence ID" value="XM_017126661.1"/>
</dbReference>
<keyword evidence="6" id="KW-0732">Signal</keyword>
<dbReference type="AlphaFoldDB" id="A0A6P4EVB8"/>
<dbReference type="InterPro" id="IPR044925">
    <property type="entry name" value="His-Me_finger_sf"/>
</dbReference>
<keyword evidence="3" id="KW-0255">Endonuclease</keyword>